<dbReference type="PRINTS" id="PR00053">
    <property type="entry name" value="FORKHEAD"/>
</dbReference>
<dbReference type="GO" id="GO:0000981">
    <property type="term" value="F:DNA-binding transcription factor activity, RNA polymerase II-specific"/>
    <property type="evidence" value="ECO:0007669"/>
    <property type="project" value="TreeGrafter"/>
</dbReference>
<keyword evidence="7" id="KW-1185">Reference proteome</keyword>
<feature type="region of interest" description="Disordered" evidence="4">
    <location>
        <begin position="257"/>
        <end position="293"/>
    </location>
</feature>
<proteinExistence type="predicted"/>
<dbReference type="SMART" id="SM00339">
    <property type="entry name" value="FH"/>
    <property type="match status" value="1"/>
</dbReference>
<sequence length="293" mass="33266">MQQRLRKKEKATAFVLSNYGTESSQVCSAENSACKKPPYSYVALIAMAIDSAPTKRMTLAGIYRYITDRFPYYRDNREGWQNSIRHNLSLNECFVKIPKDREKSRGKGCYWTLDPRFSPVTAPTYPQSPGGYLSSESGKQPISFDQLNDQSIFPEPIDVSKLMKQILKEDNPELGMNLSKKPPHCFIGQDLSDLTRKLNSVDIELISRESEPYPEDCGVINLSKKPERNQLEIIRLTKEDCSKEILNLSKKSTFTIDSLMRRSPEPPRSSGTSEDGEETDSCNEDDAMSDKCF</sequence>
<dbReference type="AlphaFoldDB" id="A0A9P0A740"/>
<dbReference type="InterPro" id="IPR050211">
    <property type="entry name" value="FOX_domain-containing"/>
</dbReference>
<reference evidence="6" key="1">
    <citation type="submission" date="2021-12" db="EMBL/GenBank/DDBJ databases">
        <authorList>
            <person name="King R."/>
        </authorList>
    </citation>
    <scope>NUCLEOTIDE SEQUENCE</scope>
</reference>
<dbReference type="FunFam" id="1.10.10.10:FF:000598">
    <property type="entry name" value="forkhead box protein I1 isoform X2"/>
    <property type="match status" value="1"/>
</dbReference>
<dbReference type="InterPro" id="IPR036390">
    <property type="entry name" value="WH_DNA-bd_sf"/>
</dbReference>
<organism evidence="6 7">
    <name type="scientific">Bemisia tabaci</name>
    <name type="common">Sweetpotato whitefly</name>
    <name type="synonym">Aleurodes tabaci</name>
    <dbReference type="NCBI Taxonomy" id="7038"/>
    <lineage>
        <taxon>Eukaryota</taxon>
        <taxon>Metazoa</taxon>
        <taxon>Ecdysozoa</taxon>
        <taxon>Arthropoda</taxon>
        <taxon>Hexapoda</taxon>
        <taxon>Insecta</taxon>
        <taxon>Pterygota</taxon>
        <taxon>Neoptera</taxon>
        <taxon>Paraneoptera</taxon>
        <taxon>Hemiptera</taxon>
        <taxon>Sternorrhyncha</taxon>
        <taxon>Aleyrodoidea</taxon>
        <taxon>Aleyrodidae</taxon>
        <taxon>Aleyrodinae</taxon>
        <taxon>Bemisia</taxon>
    </lineage>
</organism>
<protein>
    <recommendedName>
        <fullName evidence="5">Fork-head domain-containing protein</fullName>
    </recommendedName>
</protein>
<dbReference type="EMBL" id="OU963863">
    <property type="protein sequence ID" value="CAH0385616.1"/>
    <property type="molecule type" value="Genomic_DNA"/>
</dbReference>
<dbReference type="GO" id="GO:0009653">
    <property type="term" value="P:anatomical structure morphogenesis"/>
    <property type="evidence" value="ECO:0007669"/>
    <property type="project" value="TreeGrafter"/>
</dbReference>
<dbReference type="SUPFAM" id="SSF46785">
    <property type="entry name" value="Winged helix' DNA-binding domain"/>
    <property type="match status" value="1"/>
</dbReference>
<evidence type="ECO:0000256" key="4">
    <source>
        <dbReference type="SAM" id="MobiDB-lite"/>
    </source>
</evidence>
<evidence type="ECO:0000256" key="3">
    <source>
        <dbReference type="PROSITE-ProRule" id="PRU00089"/>
    </source>
</evidence>
<evidence type="ECO:0000256" key="1">
    <source>
        <dbReference type="ARBA" id="ARBA00023125"/>
    </source>
</evidence>
<accession>A0A9P0A740</accession>
<keyword evidence="2 3" id="KW-0539">Nucleus</keyword>
<dbReference type="PROSITE" id="PS50039">
    <property type="entry name" value="FORK_HEAD_3"/>
    <property type="match status" value="1"/>
</dbReference>
<dbReference type="InterPro" id="IPR030456">
    <property type="entry name" value="TF_fork_head_CS_2"/>
</dbReference>
<dbReference type="InterPro" id="IPR036388">
    <property type="entry name" value="WH-like_DNA-bd_sf"/>
</dbReference>
<dbReference type="PROSITE" id="PS00658">
    <property type="entry name" value="FORK_HEAD_2"/>
    <property type="match status" value="1"/>
</dbReference>
<dbReference type="GO" id="GO:0005634">
    <property type="term" value="C:nucleus"/>
    <property type="evidence" value="ECO:0007669"/>
    <property type="project" value="UniProtKB-SubCell"/>
</dbReference>
<dbReference type="GO" id="GO:0000978">
    <property type="term" value="F:RNA polymerase II cis-regulatory region sequence-specific DNA binding"/>
    <property type="evidence" value="ECO:0007669"/>
    <property type="project" value="TreeGrafter"/>
</dbReference>
<keyword evidence="1 3" id="KW-0238">DNA-binding</keyword>
<dbReference type="Gene3D" id="1.10.10.10">
    <property type="entry name" value="Winged helix-like DNA-binding domain superfamily/Winged helix DNA-binding domain"/>
    <property type="match status" value="1"/>
</dbReference>
<evidence type="ECO:0000256" key="2">
    <source>
        <dbReference type="ARBA" id="ARBA00023242"/>
    </source>
</evidence>
<gene>
    <name evidence="6" type="ORF">BEMITA_LOCUS4830</name>
</gene>
<dbReference type="InterPro" id="IPR018122">
    <property type="entry name" value="TF_fork_head_CS_1"/>
</dbReference>
<dbReference type="PROSITE" id="PS00657">
    <property type="entry name" value="FORK_HEAD_1"/>
    <property type="match status" value="1"/>
</dbReference>
<feature type="compositionally biased region" description="Acidic residues" evidence="4">
    <location>
        <begin position="274"/>
        <end position="287"/>
    </location>
</feature>
<dbReference type="PANTHER" id="PTHR11829">
    <property type="entry name" value="FORKHEAD BOX PROTEIN"/>
    <property type="match status" value="1"/>
</dbReference>
<dbReference type="PANTHER" id="PTHR11829:SF388">
    <property type="entry name" value="FORK HEAD DOMAIN-CONTAINING PROTEIN L1-RELATED"/>
    <property type="match status" value="1"/>
</dbReference>
<dbReference type="Pfam" id="PF00250">
    <property type="entry name" value="Forkhead"/>
    <property type="match status" value="1"/>
</dbReference>
<evidence type="ECO:0000259" key="5">
    <source>
        <dbReference type="PROSITE" id="PS50039"/>
    </source>
</evidence>
<feature type="domain" description="Fork-head" evidence="5">
    <location>
        <begin position="36"/>
        <end position="115"/>
    </location>
</feature>
<feature type="DNA-binding region" description="Fork-head" evidence="3">
    <location>
        <begin position="36"/>
        <end position="115"/>
    </location>
</feature>
<evidence type="ECO:0000313" key="7">
    <source>
        <dbReference type="Proteomes" id="UP001152759"/>
    </source>
</evidence>
<comment type="subcellular location">
    <subcellularLocation>
        <location evidence="3">Nucleus</location>
    </subcellularLocation>
</comment>
<name>A0A9P0A740_BEMTA</name>
<evidence type="ECO:0000313" key="6">
    <source>
        <dbReference type="EMBL" id="CAH0385616.1"/>
    </source>
</evidence>
<dbReference type="GO" id="GO:0030154">
    <property type="term" value="P:cell differentiation"/>
    <property type="evidence" value="ECO:0007669"/>
    <property type="project" value="TreeGrafter"/>
</dbReference>
<dbReference type="InterPro" id="IPR001766">
    <property type="entry name" value="Fork_head_dom"/>
</dbReference>
<dbReference type="Proteomes" id="UP001152759">
    <property type="component" value="Chromosome 2"/>
</dbReference>